<dbReference type="EMBL" id="FTOR01000003">
    <property type="protein sequence ID" value="SIT08763.1"/>
    <property type="molecule type" value="Genomic_DNA"/>
</dbReference>
<keyword evidence="2" id="KW-1185">Reference proteome</keyword>
<gene>
    <name evidence="1" type="ORF">SAMN05421788_103403</name>
</gene>
<dbReference type="AlphaFoldDB" id="A0A1N7PDQ1"/>
<proteinExistence type="predicted"/>
<dbReference type="Proteomes" id="UP000186917">
    <property type="component" value="Unassembled WGS sequence"/>
</dbReference>
<organism evidence="1 2">
    <name type="scientific">Filimonas lacunae</name>
    <dbReference type="NCBI Taxonomy" id="477680"/>
    <lineage>
        <taxon>Bacteria</taxon>
        <taxon>Pseudomonadati</taxon>
        <taxon>Bacteroidota</taxon>
        <taxon>Chitinophagia</taxon>
        <taxon>Chitinophagales</taxon>
        <taxon>Chitinophagaceae</taxon>
        <taxon>Filimonas</taxon>
    </lineage>
</organism>
<evidence type="ECO:0000313" key="1">
    <source>
        <dbReference type="EMBL" id="SIT08763.1"/>
    </source>
</evidence>
<reference evidence="2" key="1">
    <citation type="submission" date="2017-01" db="EMBL/GenBank/DDBJ databases">
        <authorList>
            <person name="Varghese N."/>
            <person name="Submissions S."/>
        </authorList>
    </citation>
    <scope>NUCLEOTIDE SEQUENCE [LARGE SCALE GENOMIC DNA]</scope>
    <source>
        <strain evidence="2">DSM 21054</strain>
    </source>
</reference>
<evidence type="ECO:0000313" key="2">
    <source>
        <dbReference type="Proteomes" id="UP000186917"/>
    </source>
</evidence>
<dbReference type="OrthoDB" id="674560at2"/>
<accession>A0A1N7PDQ1</accession>
<protein>
    <submittedName>
        <fullName evidence="1">Uncharacterized protein</fullName>
    </submittedName>
</protein>
<dbReference type="RefSeq" id="WP_076379222.1">
    <property type="nucleotide sequence ID" value="NZ_AP017422.1"/>
</dbReference>
<name>A0A1N7PDQ1_9BACT</name>
<sequence>MTVAGLEDNIRKLVSDLLTMARELTWNTISDNCKYIITEIKDIQGNIHEEKRLQQKINKQKIPLEWQEIMPTLNALYDNVYDFNLYVYRAKKNVTIIEICYYPKSSLGVAYHEEVLHNPPMYHCKVAMPWVDDKKKKFNINWQHYEMLIKWRMFWERLKLKVN</sequence>
<dbReference type="STRING" id="477680.SAMN05421788_103403"/>